<dbReference type="Gene3D" id="3.30.70.240">
    <property type="match status" value="1"/>
</dbReference>
<evidence type="ECO:0000256" key="7">
    <source>
        <dbReference type="HAMAP-Rule" id="MF_00071"/>
    </source>
</evidence>
<dbReference type="InterPro" id="IPR013842">
    <property type="entry name" value="LepA_CTD"/>
</dbReference>
<dbReference type="GO" id="GO:0016787">
    <property type="term" value="F:hydrolase activity"/>
    <property type="evidence" value="ECO:0007669"/>
    <property type="project" value="UniProtKB-KW"/>
</dbReference>
<dbReference type="InterPro" id="IPR035647">
    <property type="entry name" value="EFG_III/V"/>
</dbReference>
<dbReference type="PANTHER" id="PTHR43512:SF4">
    <property type="entry name" value="TRANSLATION FACTOR GUF1 HOMOLOG, CHLOROPLASTIC"/>
    <property type="match status" value="1"/>
</dbReference>
<dbReference type="Pfam" id="PF03144">
    <property type="entry name" value="GTP_EFTU_D2"/>
    <property type="match status" value="1"/>
</dbReference>
<name>A0ABU7YWG7_9GAMM</name>
<dbReference type="InterPro" id="IPR009000">
    <property type="entry name" value="Transl_B-barrel_sf"/>
</dbReference>
<evidence type="ECO:0000256" key="5">
    <source>
        <dbReference type="ARBA" id="ARBA00023134"/>
    </source>
</evidence>
<keyword evidence="2 7" id="KW-0547">Nucleotide-binding</keyword>
<dbReference type="PANTHER" id="PTHR43512">
    <property type="entry name" value="TRANSLATION FACTOR GUF1-RELATED"/>
    <property type="match status" value="1"/>
</dbReference>
<evidence type="ECO:0000256" key="4">
    <source>
        <dbReference type="ARBA" id="ARBA00022917"/>
    </source>
</evidence>
<dbReference type="PROSITE" id="PS00301">
    <property type="entry name" value="G_TR_1"/>
    <property type="match status" value="1"/>
</dbReference>
<keyword evidence="9" id="KW-0251">Elongation factor</keyword>
<dbReference type="Pfam" id="PF00679">
    <property type="entry name" value="EFG_C"/>
    <property type="match status" value="1"/>
</dbReference>
<dbReference type="InterPro" id="IPR000640">
    <property type="entry name" value="EFG_V-like"/>
</dbReference>
<evidence type="ECO:0000313" key="10">
    <source>
        <dbReference type="Proteomes" id="UP001355056"/>
    </source>
</evidence>
<protein>
    <recommendedName>
        <fullName evidence="7">Elongation factor 4</fullName>
        <shortName evidence="7">EF-4</shortName>
        <ecNumber evidence="7">3.6.5.n1</ecNumber>
    </recommendedName>
    <alternativeName>
        <fullName evidence="7">Ribosomal back-translocase LepA</fullName>
    </alternativeName>
</protein>
<gene>
    <name evidence="7 9" type="primary">lepA</name>
    <name evidence="9" type="ORF">SNE34_04575</name>
</gene>
<dbReference type="HAMAP" id="MF_00071">
    <property type="entry name" value="LepA"/>
    <property type="match status" value="1"/>
</dbReference>
<dbReference type="CDD" id="cd16260">
    <property type="entry name" value="EF4_III"/>
    <property type="match status" value="1"/>
</dbReference>
<dbReference type="CDD" id="cd03699">
    <property type="entry name" value="EF4_II"/>
    <property type="match status" value="1"/>
</dbReference>
<dbReference type="CDD" id="cd01890">
    <property type="entry name" value="LepA"/>
    <property type="match status" value="1"/>
</dbReference>
<keyword evidence="3 7" id="KW-0378">Hydrolase</keyword>
<keyword evidence="6 7" id="KW-0472">Membrane</keyword>
<evidence type="ECO:0000256" key="2">
    <source>
        <dbReference type="ARBA" id="ARBA00022741"/>
    </source>
</evidence>
<proteinExistence type="inferred from homology"/>
<organism evidence="9 10">
    <name type="scientific">Novilysobacter erysipheiresistens</name>
    <dbReference type="NCBI Taxonomy" id="1749332"/>
    <lineage>
        <taxon>Bacteria</taxon>
        <taxon>Pseudomonadati</taxon>
        <taxon>Pseudomonadota</taxon>
        <taxon>Gammaproteobacteria</taxon>
        <taxon>Lysobacterales</taxon>
        <taxon>Lysobacteraceae</taxon>
        <taxon>Novilysobacter</taxon>
    </lineage>
</organism>
<evidence type="ECO:0000256" key="6">
    <source>
        <dbReference type="ARBA" id="ARBA00023136"/>
    </source>
</evidence>
<dbReference type="InterPro" id="IPR004161">
    <property type="entry name" value="EFTu-like_2"/>
</dbReference>
<dbReference type="CDD" id="cd03709">
    <property type="entry name" value="lepA_C"/>
    <property type="match status" value="1"/>
</dbReference>
<accession>A0ABU7YWG7</accession>
<dbReference type="NCBIfam" id="TIGR00231">
    <property type="entry name" value="small_GTP"/>
    <property type="match status" value="1"/>
</dbReference>
<dbReference type="GO" id="GO:0003746">
    <property type="term" value="F:translation elongation factor activity"/>
    <property type="evidence" value="ECO:0007669"/>
    <property type="project" value="UniProtKB-KW"/>
</dbReference>
<dbReference type="SUPFAM" id="SSF54980">
    <property type="entry name" value="EF-G C-terminal domain-like"/>
    <property type="match status" value="2"/>
</dbReference>
<keyword evidence="10" id="KW-1185">Reference proteome</keyword>
<comment type="caution">
    <text evidence="9">The sequence shown here is derived from an EMBL/GenBank/DDBJ whole genome shotgun (WGS) entry which is preliminary data.</text>
</comment>
<evidence type="ECO:0000256" key="3">
    <source>
        <dbReference type="ARBA" id="ARBA00022801"/>
    </source>
</evidence>
<dbReference type="Gene3D" id="2.40.30.10">
    <property type="entry name" value="Translation factors"/>
    <property type="match status" value="1"/>
</dbReference>
<comment type="similarity">
    <text evidence="1 7">Belongs to the TRAFAC class translation factor GTPase superfamily. Classic translation factor GTPase family. LepA subfamily.</text>
</comment>
<dbReference type="Gene3D" id="3.30.70.870">
    <property type="entry name" value="Elongation Factor G (Translational Gtpase), domain 3"/>
    <property type="match status" value="1"/>
</dbReference>
<dbReference type="SMART" id="SM00838">
    <property type="entry name" value="EFG_C"/>
    <property type="match status" value="1"/>
</dbReference>
<dbReference type="InterPro" id="IPR006297">
    <property type="entry name" value="EF-4"/>
</dbReference>
<dbReference type="Proteomes" id="UP001355056">
    <property type="component" value="Unassembled WGS sequence"/>
</dbReference>
<dbReference type="InterPro" id="IPR005225">
    <property type="entry name" value="Small_GTP-bd"/>
</dbReference>
<evidence type="ECO:0000313" key="9">
    <source>
        <dbReference type="EMBL" id="MEG3183287.1"/>
    </source>
</evidence>
<dbReference type="InterPro" id="IPR000795">
    <property type="entry name" value="T_Tr_GTP-bd_dom"/>
</dbReference>
<dbReference type="Pfam" id="PF00009">
    <property type="entry name" value="GTP_EFTU"/>
    <property type="match status" value="1"/>
</dbReference>
<dbReference type="PRINTS" id="PR00315">
    <property type="entry name" value="ELONGATNFCT"/>
</dbReference>
<feature type="domain" description="Tr-type G" evidence="8">
    <location>
        <begin position="2"/>
        <end position="184"/>
    </location>
</feature>
<evidence type="ECO:0000259" key="8">
    <source>
        <dbReference type="PROSITE" id="PS51722"/>
    </source>
</evidence>
<comment type="function">
    <text evidence="7">Required for accurate and efficient protein synthesis under certain stress conditions. May act as a fidelity factor of the translation reaction, by catalyzing a one-codon backward translocation of tRNAs on improperly translocated ribosomes. Back-translocation proceeds from a post-translocation (POST) complex to a pre-translocation (PRE) complex, thus giving elongation factor G a second chance to translocate the tRNAs correctly. Binds to ribosomes in a GTP-dependent manner.</text>
</comment>
<keyword evidence="7" id="KW-1003">Cell membrane</keyword>
<feature type="binding site" evidence="7">
    <location>
        <begin position="14"/>
        <end position="19"/>
    </location>
    <ligand>
        <name>GTP</name>
        <dbReference type="ChEBI" id="CHEBI:37565"/>
    </ligand>
</feature>
<dbReference type="InterPro" id="IPR027417">
    <property type="entry name" value="P-loop_NTPase"/>
</dbReference>
<dbReference type="RefSeq" id="WP_332615131.1">
    <property type="nucleotide sequence ID" value="NZ_JAXGFP010000002.1"/>
</dbReference>
<dbReference type="EMBL" id="JAXGFP010000002">
    <property type="protein sequence ID" value="MEG3183287.1"/>
    <property type="molecule type" value="Genomic_DNA"/>
</dbReference>
<dbReference type="InterPro" id="IPR035654">
    <property type="entry name" value="LepA_IV"/>
</dbReference>
<evidence type="ECO:0000256" key="1">
    <source>
        <dbReference type="ARBA" id="ARBA00005454"/>
    </source>
</evidence>
<sequence>MQQIRNFSIIAHVDHGKSTLADRIIHLCGGLTSREMEAQVLDTNPIERERGITIKSQSVSLPYTARDGKTYHLNFIDTPGHVDFSYEVSRSLAACEGALLVVDAAQGVEAQSVANCYTAVEQGLEVVPVLNKIDLPTADIDKVKAEIEAVIGIDATDAVAISAKTGLNIEDVLEAIVARIPPPQPRDTDKLQALIIDSWFDNYLGVVSLVRVMQGEITPGSKILVMSTGRTHLVDKVGVFTPKRKELGKLGAGEVGWINASIKDVHGAPVGDTLTLASDPAAKPLPGFQEMQPRVFAGLFPVDAEDFPDLREALDKLRLNDAALRFEPESSEAMGFGFRCGFLGMLHMEIVQERLEREYDLNLISTAPTVIYEVLKTDGTILPLDNPSKLPQVNLVEEIREPIIRANILTPPDYVGNVITLCEEKRGSQIGITYMGNQVQISYELPMAEVVLDFFDRLKSVSRGYASLDYHFVRFQVGPFVRVDTLINGDKVDALSIITHRAHADRRGREIAEKMRELIPRQMFDVAIQAAVGSQIIARSTVKAMRKNVLAKCYGGDISRKKKLLEKQKAGKKRMKQVGSVEIPQEAFLAVLQMDNK</sequence>
<dbReference type="Gene3D" id="3.30.70.2570">
    <property type="entry name" value="Elongation factor 4, C-terminal domain"/>
    <property type="match status" value="1"/>
</dbReference>
<dbReference type="EC" id="3.6.5.n1" evidence="7"/>
<dbReference type="SUPFAM" id="SSF52540">
    <property type="entry name" value="P-loop containing nucleoside triphosphate hydrolases"/>
    <property type="match status" value="1"/>
</dbReference>
<reference evidence="9 10" key="1">
    <citation type="journal article" date="2016" name="Int. J. Syst. Evol. Microbiol.">
        <title>Lysobacter erysipheiresistens sp. nov., an antagonist of powdery mildew, isolated from tobacco-cultivated soil.</title>
        <authorList>
            <person name="Xie B."/>
            <person name="Li T."/>
            <person name="Lin X."/>
            <person name="Wang C.J."/>
            <person name="Chen Y.J."/>
            <person name="Liu W.J."/>
            <person name="Zhao Z.W."/>
        </authorList>
    </citation>
    <scope>NUCLEOTIDE SEQUENCE [LARGE SCALE GENOMIC DNA]</scope>
    <source>
        <strain evidence="9 10">RS-LYSO-3</strain>
    </source>
</reference>
<comment type="subcellular location">
    <subcellularLocation>
        <location evidence="7">Cell membrane</location>
        <topology evidence="7">Peripheral membrane protein</topology>
        <orientation evidence="7">Cytoplasmic side</orientation>
    </subcellularLocation>
</comment>
<dbReference type="SUPFAM" id="SSF50447">
    <property type="entry name" value="Translation proteins"/>
    <property type="match status" value="1"/>
</dbReference>
<dbReference type="Pfam" id="PF06421">
    <property type="entry name" value="LepA_C"/>
    <property type="match status" value="1"/>
</dbReference>
<dbReference type="InterPro" id="IPR038363">
    <property type="entry name" value="LepA_C_sf"/>
</dbReference>
<keyword evidence="4 7" id="KW-0648">Protein biosynthesis</keyword>
<dbReference type="Gene3D" id="3.40.50.300">
    <property type="entry name" value="P-loop containing nucleotide triphosphate hydrolases"/>
    <property type="match status" value="1"/>
</dbReference>
<dbReference type="InterPro" id="IPR031157">
    <property type="entry name" value="G_TR_CS"/>
</dbReference>
<keyword evidence="5 7" id="KW-0342">GTP-binding</keyword>
<feature type="binding site" evidence="7">
    <location>
        <begin position="131"/>
        <end position="134"/>
    </location>
    <ligand>
        <name>GTP</name>
        <dbReference type="ChEBI" id="CHEBI:37565"/>
    </ligand>
</feature>
<comment type="catalytic activity">
    <reaction evidence="7">
        <text>GTP + H2O = GDP + phosphate + H(+)</text>
        <dbReference type="Rhea" id="RHEA:19669"/>
        <dbReference type="ChEBI" id="CHEBI:15377"/>
        <dbReference type="ChEBI" id="CHEBI:15378"/>
        <dbReference type="ChEBI" id="CHEBI:37565"/>
        <dbReference type="ChEBI" id="CHEBI:43474"/>
        <dbReference type="ChEBI" id="CHEBI:58189"/>
        <dbReference type="EC" id="3.6.5.n1"/>
    </reaction>
</comment>
<dbReference type="NCBIfam" id="TIGR01393">
    <property type="entry name" value="lepA"/>
    <property type="match status" value="1"/>
</dbReference>
<dbReference type="PROSITE" id="PS51722">
    <property type="entry name" value="G_TR_2"/>
    <property type="match status" value="1"/>
</dbReference>